<sequence>MLSIHQPIPIHASAYTHITKSTQTGQHVPRSQQGTGVKQTFPGPAFTTGSDVSLVVKPGTIRTVHSLATSQHWLVHQLDVKNAFFHGLSIGSSRPLGLGFSDVLLILLVLGDDGDPVFDSTFYRSLAGSLHYLTFTLLDFSYAVQQLFLSSTTYLVAYSDVDWAGCPTTRRSTSGYYVFLSNNLLSWSSKLQSTLSRSSAKAEYRGVSNAVVETVGWEIYYFERPVSSRSNCRGVLVDILVIAHVARFARFARFNTIITSLKALDESFSSRNHVRRFTRALPPRWRPKSLALKAKKVSSDEEASCLDSEDEEYAMAVRDFKKFFRRRGKFVRQPLDEKRLFEKLRKKRREM</sequence>
<organism evidence="1 2">
    <name type="scientific">Tanacetum coccineum</name>
    <dbReference type="NCBI Taxonomy" id="301880"/>
    <lineage>
        <taxon>Eukaryota</taxon>
        <taxon>Viridiplantae</taxon>
        <taxon>Streptophyta</taxon>
        <taxon>Embryophyta</taxon>
        <taxon>Tracheophyta</taxon>
        <taxon>Spermatophyta</taxon>
        <taxon>Magnoliopsida</taxon>
        <taxon>eudicotyledons</taxon>
        <taxon>Gunneridae</taxon>
        <taxon>Pentapetalae</taxon>
        <taxon>asterids</taxon>
        <taxon>campanulids</taxon>
        <taxon>Asterales</taxon>
        <taxon>Asteraceae</taxon>
        <taxon>Asteroideae</taxon>
        <taxon>Anthemideae</taxon>
        <taxon>Anthemidinae</taxon>
        <taxon>Tanacetum</taxon>
    </lineage>
</organism>
<name>A0ABQ5BXU1_9ASTR</name>
<reference evidence="1" key="2">
    <citation type="submission" date="2022-01" db="EMBL/GenBank/DDBJ databases">
        <authorList>
            <person name="Yamashiro T."/>
            <person name="Shiraishi A."/>
            <person name="Satake H."/>
            <person name="Nakayama K."/>
        </authorList>
    </citation>
    <scope>NUCLEOTIDE SEQUENCE</scope>
</reference>
<reference evidence="1" key="1">
    <citation type="journal article" date="2022" name="Int. J. Mol. Sci.">
        <title>Draft Genome of Tanacetum Coccineum: Genomic Comparison of Closely Related Tanacetum-Family Plants.</title>
        <authorList>
            <person name="Yamashiro T."/>
            <person name="Shiraishi A."/>
            <person name="Nakayama K."/>
            <person name="Satake H."/>
        </authorList>
    </citation>
    <scope>NUCLEOTIDE SEQUENCE</scope>
</reference>
<comment type="caution">
    <text evidence="1">The sequence shown here is derived from an EMBL/GenBank/DDBJ whole genome shotgun (WGS) entry which is preliminary data.</text>
</comment>
<keyword evidence="2" id="KW-1185">Reference proteome</keyword>
<proteinExistence type="predicted"/>
<dbReference type="Proteomes" id="UP001151760">
    <property type="component" value="Unassembled WGS sequence"/>
</dbReference>
<evidence type="ECO:0000313" key="2">
    <source>
        <dbReference type="Proteomes" id="UP001151760"/>
    </source>
</evidence>
<dbReference type="PANTHER" id="PTHR11439:SF524">
    <property type="entry name" value="RNA-DIRECTED DNA POLYMERASE, PROTEIN KINASE RLK-PELLE-DLSV FAMILY"/>
    <property type="match status" value="1"/>
</dbReference>
<dbReference type="EMBL" id="BQNB010013737">
    <property type="protein sequence ID" value="GJT19686.1"/>
    <property type="molecule type" value="Genomic_DNA"/>
</dbReference>
<gene>
    <name evidence="1" type="ORF">Tco_0878392</name>
</gene>
<evidence type="ECO:0000313" key="1">
    <source>
        <dbReference type="EMBL" id="GJT19686.1"/>
    </source>
</evidence>
<dbReference type="PANTHER" id="PTHR11439">
    <property type="entry name" value="GAG-POL-RELATED RETROTRANSPOSON"/>
    <property type="match status" value="1"/>
</dbReference>
<accession>A0ABQ5BXU1</accession>
<dbReference type="CDD" id="cd09272">
    <property type="entry name" value="RNase_HI_RT_Ty1"/>
    <property type="match status" value="1"/>
</dbReference>
<protein>
    <submittedName>
        <fullName evidence="1">Ribonuclease H-like domain-containing protein</fullName>
    </submittedName>
</protein>